<dbReference type="InterPro" id="IPR046955">
    <property type="entry name" value="PHR1-like"/>
</dbReference>
<evidence type="ECO:0008006" key="12">
    <source>
        <dbReference type="Google" id="ProtNLM"/>
    </source>
</evidence>
<dbReference type="SMART" id="SM00054">
    <property type="entry name" value="EFh"/>
    <property type="match status" value="3"/>
</dbReference>
<gene>
    <name evidence="10" type="ORF">E3N88_15049</name>
</gene>
<dbReference type="InterPro" id="IPR025756">
    <property type="entry name" value="Myb_CC_LHEQLE"/>
</dbReference>
<keyword evidence="11" id="KW-1185">Reference proteome</keyword>
<name>A0A5N6P3A3_9ASTR</name>
<dbReference type="PROSITE" id="PS51294">
    <property type="entry name" value="HTH_MYB"/>
    <property type="match status" value="1"/>
</dbReference>
<evidence type="ECO:0000256" key="5">
    <source>
        <dbReference type="ARBA" id="ARBA00023054"/>
    </source>
</evidence>
<dbReference type="PROSITE" id="PS00018">
    <property type="entry name" value="EF_HAND_1"/>
    <property type="match status" value="2"/>
</dbReference>
<evidence type="ECO:0000256" key="3">
    <source>
        <dbReference type="ARBA" id="ARBA00022837"/>
    </source>
</evidence>
<accession>A0A5N6P3A3</accession>
<feature type="domain" description="EF-hand" evidence="8">
    <location>
        <begin position="382"/>
        <end position="417"/>
    </location>
</feature>
<dbReference type="Gene3D" id="1.10.10.60">
    <property type="entry name" value="Homeodomain-like"/>
    <property type="match status" value="1"/>
</dbReference>
<keyword evidence="7" id="KW-0539">Nucleus</keyword>
<sequence length="466" mass="52289">MFGAHHGPQASPPLTAELHERFVDAVAQLGGADKATPKMIMRTMGVKGLTLYHLKSHLQKYRMGKQSCKEFSENSKEVSCAAESQDMGSSTSSCTRMMPHDLNDGFEVTEALRAQMEVQRRLHEQLEVQHRLQLRIEAQGKYLESILEKACKALSNHAIASGGLEAAREELCDLAIKGLPPLNPTHEHLPARLGDSCLSSQAAALNKRQRAMVMQAQWKAANIGTSRSLLSLKLLSNRFGGVLSCCKSTNKYEKLDSELEKKMMEAKQRSTQSTKIKSMNSIILRFPQFREGLEEIRGIFHQFDVDSNGILDRGELIKCLQKLQFDCTEEEINDLFDSCDLGRNKGIKFNEFVVVLCLIYLVAGTLSSNHMATSMGSQELKATFDSMIDAFLFLDKNGDGKLDKKDMIKAMNDDSSKEKSPTHVTMTRFKELDWNKDGKVGFREFLFSLIIWVGFDSKDEISVMRV</sequence>
<evidence type="ECO:0000313" key="10">
    <source>
        <dbReference type="EMBL" id="KAD5803689.1"/>
    </source>
</evidence>
<dbReference type="PROSITE" id="PS50222">
    <property type="entry name" value="EF_HAND_2"/>
    <property type="match status" value="3"/>
</dbReference>
<keyword evidence="4" id="KW-0805">Transcription regulation</keyword>
<dbReference type="PANTHER" id="PTHR31499:SF52">
    <property type="entry name" value="HOMEODOMAIN-LIKE, MYB-CC TYPE TRANSCRIPTION FACTOR, LHEQLE-CONTAINING DOMAIN PROTEIN-RELATED"/>
    <property type="match status" value="1"/>
</dbReference>
<evidence type="ECO:0000256" key="6">
    <source>
        <dbReference type="ARBA" id="ARBA00023163"/>
    </source>
</evidence>
<dbReference type="InterPro" id="IPR009057">
    <property type="entry name" value="Homeodomain-like_sf"/>
</dbReference>
<evidence type="ECO:0000256" key="1">
    <source>
        <dbReference type="ARBA" id="ARBA00004123"/>
    </source>
</evidence>
<feature type="domain" description="HTH myb-type" evidence="9">
    <location>
        <begin position="13"/>
        <end position="66"/>
    </location>
</feature>
<dbReference type="Pfam" id="PF14379">
    <property type="entry name" value="Myb_CC_LHEQLE"/>
    <property type="match status" value="1"/>
</dbReference>
<dbReference type="InterPro" id="IPR006447">
    <property type="entry name" value="Myb_dom_plants"/>
</dbReference>
<dbReference type="EMBL" id="SZYD01000007">
    <property type="protein sequence ID" value="KAD5803689.1"/>
    <property type="molecule type" value="Genomic_DNA"/>
</dbReference>
<dbReference type="CDD" id="cd00051">
    <property type="entry name" value="EFh"/>
    <property type="match status" value="2"/>
</dbReference>
<evidence type="ECO:0000256" key="4">
    <source>
        <dbReference type="ARBA" id="ARBA00023015"/>
    </source>
</evidence>
<evidence type="ECO:0000256" key="2">
    <source>
        <dbReference type="ARBA" id="ARBA00006783"/>
    </source>
</evidence>
<evidence type="ECO:0000259" key="8">
    <source>
        <dbReference type="PROSITE" id="PS50222"/>
    </source>
</evidence>
<dbReference type="PANTHER" id="PTHR31499">
    <property type="entry name" value="MYB FAMILY TRANSCRIPTION FACTOR PHL11"/>
    <property type="match status" value="1"/>
</dbReference>
<evidence type="ECO:0000259" key="9">
    <source>
        <dbReference type="PROSITE" id="PS51294"/>
    </source>
</evidence>
<dbReference type="InterPro" id="IPR011992">
    <property type="entry name" value="EF-hand-dom_pair"/>
</dbReference>
<comment type="similarity">
    <text evidence="2">Belongs to the MYB-CC family.</text>
</comment>
<dbReference type="InterPro" id="IPR018247">
    <property type="entry name" value="EF_Hand_1_Ca_BS"/>
</dbReference>
<dbReference type="SUPFAM" id="SSF47473">
    <property type="entry name" value="EF-hand"/>
    <property type="match status" value="1"/>
</dbReference>
<dbReference type="GO" id="GO:0003677">
    <property type="term" value="F:DNA binding"/>
    <property type="evidence" value="ECO:0007669"/>
    <property type="project" value="InterPro"/>
</dbReference>
<comment type="caution">
    <text evidence="10">The sequence shown here is derived from an EMBL/GenBank/DDBJ whole genome shotgun (WGS) entry which is preliminary data.</text>
</comment>
<organism evidence="10 11">
    <name type="scientific">Mikania micrantha</name>
    <name type="common">bitter vine</name>
    <dbReference type="NCBI Taxonomy" id="192012"/>
    <lineage>
        <taxon>Eukaryota</taxon>
        <taxon>Viridiplantae</taxon>
        <taxon>Streptophyta</taxon>
        <taxon>Embryophyta</taxon>
        <taxon>Tracheophyta</taxon>
        <taxon>Spermatophyta</taxon>
        <taxon>Magnoliopsida</taxon>
        <taxon>eudicotyledons</taxon>
        <taxon>Gunneridae</taxon>
        <taxon>Pentapetalae</taxon>
        <taxon>asterids</taxon>
        <taxon>campanulids</taxon>
        <taxon>Asterales</taxon>
        <taxon>Asteraceae</taxon>
        <taxon>Asteroideae</taxon>
        <taxon>Heliantheae alliance</taxon>
        <taxon>Eupatorieae</taxon>
        <taxon>Mikania</taxon>
    </lineage>
</organism>
<dbReference type="InterPro" id="IPR001005">
    <property type="entry name" value="SANT/Myb"/>
</dbReference>
<dbReference type="Proteomes" id="UP000326396">
    <property type="component" value="Linkage Group LG15"/>
</dbReference>
<dbReference type="OrthoDB" id="26525at2759"/>
<dbReference type="GO" id="GO:0005509">
    <property type="term" value="F:calcium ion binding"/>
    <property type="evidence" value="ECO:0007669"/>
    <property type="project" value="InterPro"/>
</dbReference>
<dbReference type="Gene3D" id="1.10.238.10">
    <property type="entry name" value="EF-hand"/>
    <property type="match status" value="2"/>
</dbReference>
<evidence type="ECO:0000256" key="7">
    <source>
        <dbReference type="ARBA" id="ARBA00023242"/>
    </source>
</evidence>
<dbReference type="GO" id="GO:0003700">
    <property type="term" value="F:DNA-binding transcription factor activity"/>
    <property type="evidence" value="ECO:0007669"/>
    <property type="project" value="InterPro"/>
</dbReference>
<dbReference type="InterPro" id="IPR002048">
    <property type="entry name" value="EF_hand_dom"/>
</dbReference>
<dbReference type="GO" id="GO:0005634">
    <property type="term" value="C:nucleus"/>
    <property type="evidence" value="ECO:0007669"/>
    <property type="project" value="UniProtKB-SubCell"/>
</dbReference>
<dbReference type="AlphaFoldDB" id="A0A5N6P3A3"/>
<dbReference type="NCBIfam" id="TIGR01557">
    <property type="entry name" value="myb_SHAQKYF"/>
    <property type="match status" value="1"/>
</dbReference>
<keyword evidence="5" id="KW-0175">Coiled coil</keyword>
<keyword evidence="6" id="KW-0804">Transcription</keyword>
<dbReference type="SUPFAM" id="SSF46689">
    <property type="entry name" value="Homeodomain-like"/>
    <property type="match status" value="1"/>
</dbReference>
<comment type="subcellular location">
    <subcellularLocation>
        <location evidence="1">Nucleus</location>
    </subcellularLocation>
</comment>
<keyword evidence="3" id="KW-0106">Calcium</keyword>
<feature type="domain" description="EF-hand" evidence="8">
    <location>
        <begin position="420"/>
        <end position="455"/>
    </location>
</feature>
<dbReference type="InterPro" id="IPR017930">
    <property type="entry name" value="Myb_dom"/>
</dbReference>
<dbReference type="Pfam" id="PF13499">
    <property type="entry name" value="EF-hand_7"/>
    <property type="match status" value="2"/>
</dbReference>
<protein>
    <recommendedName>
        <fullName evidence="12">HTH myb-type domain-containing protein</fullName>
    </recommendedName>
</protein>
<reference evidence="10 11" key="1">
    <citation type="submission" date="2019-05" db="EMBL/GenBank/DDBJ databases">
        <title>Mikania micrantha, genome provides insights into the molecular mechanism of rapid growth.</title>
        <authorList>
            <person name="Liu B."/>
        </authorList>
    </citation>
    <scope>NUCLEOTIDE SEQUENCE [LARGE SCALE GENOMIC DNA]</scope>
    <source>
        <strain evidence="10">NLD-2019</strain>
        <tissue evidence="10">Leaf</tissue>
    </source>
</reference>
<dbReference type="Pfam" id="PF00249">
    <property type="entry name" value="Myb_DNA-binding"/>
    <property type="match status" value="1"/>
</dbReference>
<feature type="domain" description="EF-hand" evidence="8">
    <location>
        <begin position="291"/>
        <end position="326"/>
    </location>
</feature>
<proteinExistence type="inferred from homology"/>
<evidence type="ECO:0000313" key="11">
    <source>
        <dbReference type="Proteomes" id="UP000326396"/>
    </source>
</evidence>